<accession>D5CNK3</accession>
<dbReference type="AlphaFoldDB" id="D5CNK3"/>
<dbReference type="RefSeq" id="WP_013028815.1">
    <property type="nucleotide sequence ID" value="NC_013959.1"/>
</dbReference>
<dbReference type="STRING" id="580332.Slit_0676"/>
<gene>
    <name evidence="2" type="ordered locus">Slit_0676</name>
</gene>
<dbReference type="OrthoDB" id="334367at2"/>
<reference evidence="2 3" key="1">
    <citation type="submission" date="2010-03" db="EMBL/GenBank/DDBJ databases">
        <title>Complete sequence of Sideroxydans lithotrophicus ES-1.</title>
        <authorList>
            <consortium name="US DOE Joint Genome Institute"/>
            <person name="Lucas S."/>
            <person name="Copeland A."/>
            <person name="Lapidus A."/>
            <person name="Cheng J.-F."/>
            <person name="Bruce D."/>
            <person name="Goodwin L."/>
            <person name="Pitluck S."/>
            <person name="Munk A.C."/>
            <person name="Detter J.C."/>
            <person name="Han C."/>
            <person name="Tapia R."/>
            <person name="Larimer F."/>
            <person name="Land M."/>
            <person name="Hauser L."/>
            <person name="Kyrpides N."/>
            <person name="Ivanova N."/>
            <person name="Emerson D."/>
            <person name="Woyke T."/>
        </authorList>
    </citation>
    <scope>NUCLEOTIDE SEQUENCE [LARGE SCALE GENOMIC DNA]</scope>
    <source>
        <strain evidence="2 3">ES-1</strain>
    </source>
</reference>
<evidence type="ECO:0000259" key="1">
    <source>
        <dbReference type="Pfam" id="PF18480"/>
    </source>
</evidence>
<dbReference type="Pfam" id="PF18480">
    <property type="entry name" value="DUF5615"/>
    <property type="match status" value="1"/>
</dbReference>
<dbReference type="KEGG" id="slt:Slit_0676"/>
<dbReference type="Proteomes" id="UP000001625">
    <property type="component" value="Chromosome"/>
</dbReference>
<dbReference type="InterPro" id="IPR041049">
    <property type="entry name" value="DUF5615"/>
</dbReference>
<dbReference type="eggNOG" id="COG4634">
    <property type="taxonomic scope" value="Bacteria"/>
</dbReference>
<protein>
    <recommendedName>
        <fullName evidence="1">DUF5615 domain-containing protein</fullName>
    </recommendedName>
</protein>
<dbReference type="EMBL" id="CP001965">
    <property type="protein sequence ID" value="ADE10916.1"/>
    <property type="molecule type" value="Genomic_DNA"/>
</dbReference>
<sequence length="109" mass="11966">MRFLVDAQLPPALARYLSSAGHQAEHVYDIGLAAASDRIIWNYAVSNHAAIFTKDEDFVSMVGTSADAPPIVWVRVGNIGKQALLTWIEPMMARIISEIEAGEKLIEIT</sequence>
<proteinExistence type="predicted"/>
<organism evidence="2 3">
    <name type="scientific">Sideroxydans lithotrophicus (strain ES-1)</name>
    <dbReference type="NCBI Taxonomy" id="580332"/>
    <lineage>
        <taxon>Bacteria</taxon>
        <taxon>Pseudomonadati</taxon>
        <taxon>Pseudomonadota</taxon>
        <taxon>Betaproteobacteria</taxon>
        <taxon>Nitrosomonadales</taxon>
        <taxon>Gallionellaceae</taxon>
        <taxon>Sideroxydans</taxon>
    </lineage>
</organism>
<evidence type="ECO:0000313" key="2">
    <source>
        <dbReference type="EMBL" id="ADE10916.1"/>
    </source>
</evidence>
<keyword evidence="3" id="KW-1185">Reference proteome</keyword>
<name>D5CNK3_SIDLE</name>
<dbReference type="HOGENOM" id="CLU_150003_3_1_4"/>
<evidence type="ECO:0000313" key="3">
    <source>
        <dbReference type="Proteomes" id="UP000001625"/>
    </source>
</evidence>
<feature type="domain" description="DUF5615" evidence="1">
    <location>
        <begin position="1"/>
        <end position="103"/>
    </location>
</feature>